<dbReference type="SUPFAM" id="SSF52161">
    <property type="entry name" value="Ribosomal protein L13"/>
    <property type="match status" value="1"/>
</dbReference>
<dbReference type="GO" id="GO:0005840">
    <property type="term" value="C:ribosome"/>
    <property type="evidence" value="ECO:0007669"/>
    <property type="project" value="UniProtKB-KW"/>
</dbReference>
<evidence type="ECO:0000256" key="1">
    <source>
        <dbReference type="ARBA" id="ARBA00006227"/>
    </source>
</evidence>
<dbReference type="GO" id="GO:0006412">
    <property type="term" value="P:translation"/>
    <property type="evidence" value="ECO:0007669"/>
    <property type="project" value="InterPro"/>
</dbReference>
<dbReference type="GO" id="GO:0003729">
    <property type="term" value="F:mRNA binding"/>
    <property type="evidence" value="ECO:0007669"/>
    <property type="project" value="TreeGrafter"/>
</dbReference>
<evidence type="ECO:0000313" key="4">
    <source>
        <dbReference type="EMBL" id="EQD37801.1"/>
    </source>
</evidence>
<proteinExistence type="inferred from homology"/>
<dbReference type="PIRSF" id="PIRSF002181">
    <property type="entry name" value="Ribosomal_L13"/>
    <property type="match status" value="1"/>
</dbReference>
<dbReference type="PANTHER" id="PTHR11545">
    <property type="entry name" value="RIBOSOMAL PROTEIN L13"/>
    <property type="match status" value="1"/>
</dbReference>
<dbReference type="Gene3D" id="3.90.1180.10">
    <property type="entry name" value="Ribosomal protein L13"/>
    <property type="match status" value="1"/>
</dbReference>
<accession>T0YQG2</accession>
<dbReference type="InterPro" id="IPR036899">
    <property type="entry name" value="Ribosomal_uL13_sf"/>
</dbReference>
<keyword evidence="2 4" id="KW-0689">Ribosomal protein</keyword>
<organism evidence="4">
    <name type="scientific">mine drainage metagenome</name>
    <dbReference type="NCBI Taxonomy" id="410659"/>
    <lineage>
        <taxon>unclassified sequences</taxon>
        <taxon>metagenomes</taxon>
        <taxon>ecological metagenomes</taxon>
    </lineage>
</organism>
<gene>
    <name evidence="4" type="ORF">B1A_17389</name>
</gene>
<dbReference type="HAMAP" id="MF_01366">
    <property type="entry name" value="Ribosomal_uL13"/>
    <property type="match status" value="1"/>
</dbReference>
<evidence type="ECO:0000256" key="2">
    <source>
        <dbReference type="ARBA" id="ARBA00022980"/>
    </source>
</evidence>
<reference evidence="4" key="1">
    <citation type="submission" date="2013-08" db="EMBL/GenBank/DDBJ databases">
        <authorList>
            <person name="Mendez C."/>
            <person name="Richter M."/>
            <person name="Ferrer M."/>
            <person name="Sanchez J."/>
        </authorList>
    </citation>
    <scope>NUCLEOTIDE SEQUENCE</scope>
</reference>
<reference evidence="4" key="2">
    <citation type="journal article" date="2014" name="ISME J.">
        <title>Microbial stratification in low pH oxic and suboxic macroscopic growths along an acid mine drainage.</title>
        <authorList>
            <person name="Mendez-Garcia C."/>
            <person name="Mesa V."/>
            <person name="Sprenger R.R."/>
            <person name="Richter M."/>
            <person name="Diez M.S."/>
            <person name="Solano J."/>
            <person name="Bargiela R."/>
            <person name="Golyshina O.V."/>
            <person name="Manteca A."/>
            <person name="Ramos J.L."/>
            <person name="Gallego J.R."/>
            <person name="Llorente I."/>
            <person name="Martins Dos Santos V.A."/>
            <person name="Jensen O.N."/>
            <person name="Pelaez A.I."/>
            <person name="Sanchez J."/>
            <person name="Ferrer M."/>
        </authorList>
    </citation>
    <scope>NUCLEOTIDE SEQUENCE</scope>
</reference>
<dbReference type="InterPro" id="IPR005822">
    <property type="entry name" value="Ribosomal_uL13"/>
</dbReference>
<dbReference type="AlphaFoldDB" id="T0YQG2"/>
<dbReference type="InterPro" id="IPR005823">
    <property type="entry name" value="Ribosomal_uL13_bac-type"/>
</dbReference>
<protein>
    <submittedName>
        <fullName evidence="4">Ribosomal protein L13, bacterial-type</fullName>
    </submittedName>
</protein>
<dbReference type="CDD" id="cd00392">
    <property type="entry name" value="Ribosomal_L13"/>
    <property type="match status" value="1"/>
</dbReference>
<sequence>MTRIATPEELSGKKWYVVDAAGQTVGRLSVAVALLLRGKNKIFYTSHQDAGDYVIVVNAAKVALTGKKWSQKMYYRHSGYPGGFKSATAKEVRERKPEHLIVHAVKGMLPKNKLANQFMSRLKVYAADAHPHQAQNPEVYAIAGGR</sequence>
<keyword evidence="3" id="KW-0687">Ribonucleoprotein</keyword>
<dbReference type="GO" id="GO:0017148">
    <property type="term" value="P:negative regulation of translation"/>
    <property type="evidence" value="ECO:0007669"/>
    <property type="project" value="TreeGrafter"/>
</dbReference>
<name>T0YQG2_9ZZZZ</name>
<comment type="caution">
    <text evidence="4">The sequence shown here is derived from an EMBL/GenBank/DDBJ whole genome shotgun (WGS) entry which is preliminary data.</text>
</comment>
<evidence type="ECO:0000256" key="3">
    <source>
        <dbReference type="ARBA" id="ARBA00023274"/>
    </source>
</evidence>
<dbReference type="GO" id="GO:0003735">
    <property type="term" value="F:structural constituent of ribosome"/>
    <property type="evidence" value="ECO:0007669"/>
    <property type="project" value="InterPro"/>
</dbReference>
<dbReference type="PANTHER" id="PTHR11545:SF2">
    <property type="entry name" value="LARGE RIBOSOMAL SUBUNIT PROTEIN UL13M"/>
    <property type="match status" value="1"/>
</dbReference>
<dbReference type="FunFam" id="3.90.1180.10:FF:000001">
    <property type="entry name" value="50S ribosomal protein L13"/>
    <property type="match status" value="1"/>
</dbReference>
<comment type="similarity">
    <text evidence="1">Belongs to the universal ribosomal protein uL13 family.</text>
</comment>
<dbReference type="GO" id="GO:1990904">
    <property type="term" value="C:ribonucleoprotein complex"/>
    <property type="evidence" value="ECO:0007669"/>
    <property type="project" value="UniProtKB-KW"/>
</dbReference>
<dbReference type="Pfam" id="PF00572">
    <property type="entry name" value="Ribosomal_L13"/>
    <property type="match status" value="1"/>
</dbReference>
<dbReference type="EMBL" id="AUZX01012786">
    <property type="protein sequence ID" value="EQD37801.1"/>
    <property type="molecule type" value="Genomic_DNA"/>
</dbReference>
<dbReference type="NCBIfam" id="TIGR01066">
    <property type="entry name" value="rplM_bact"/>
    <property type="match status" value="1"/>
</dbReference>